<keyword evidence="1" id="KW-0812">Transmembrane</keyword>
<evidence type="ECO:0000313" key="2">
    <source>
        <dbReference type="EMBL" id="GMG86930.1"/>
    </source>
</evidence>
<evidence type="ECO:0000256" key="1">
    <source>
        <dbReference type="SAM" id="Phobius"/>
    </source>
</evidence>
<reference evidence="2 3" key="1">
    <citation type="submission" date="2023-04" db="EMBL/GenBank/DDBJ databases">
        <title>Marinobulbifer ophiurae gen. nov., sp. Nov., isolate from tissue of brittle star Ophioplocus japonicus.</title>
        <authorList>
            <person name="Kawano K."/>
            <person name="Sawayama S."/>
            <person name="Nakagawa S."/>
        </authorList>
    </citation>
    <scope>NUCLEOTIDE SEQUENCE [LARGE SCALE GENOMIC DNA]</scope>
    <source>
        <strain evidence="2 3">NKW57</strain>
    </source>
</reference>
<feature type="transmembrane region" description="Helical" evidence="1">
    <location>
        <begin position="97"/>
        <end position="123"/>
    </location>
</feature>
<proteinExistence type="predicted"/>
<keyword evidence="1" id="KW-1133">Transmembrane helix</keyword>
<comment type="caution">
    <text evidence="2">The sequence shown here is derived from an EMBL/GenBank/DDBJ whole genome shotgun (WGS) entry which is preliminary data.</text>
</comment>
<evidence type="ECO:0000313" key="3">
    <source>
        <dbReference type="Proteomes" id="UP001224392"/>
    </source>
</evidence>
<accession>A0ABQ6LY05</accession>
<keyword evidence="1" id="KW-0472">Membrane</keyword>
<sequence length="207" mass="22875">MPTRKIIALCAIFGALLLLYPGVTQPVLTLTGTIEKSELIRGAIDAFAGESDDNRRMLTMFSSMLGLDRIEGQVEAYNETRSILGTAEALWDGGDELVAFLVVLFSIVIPLTKLWMQLVYLVLPHELWQARIGRFIGAVSKWSMADVFLMSIIVAYLAGSAKGKMGQMLTLDAQLEVGFYWFLAYCLFSIASTLLIVRPEQRAASQS</sequence>
<dbReference type="Proteomes" id="UP001224392">
    <property type="component" value="Unassembled WGS sequence"/>
</dbReference>
<gene>
    <name evidence="2" type="ORF">MNKW57_12510</name>
</gene>
<name>A0ABQ6LY05_9GAMM</name>
<feature type="transmembrane region" description="Helical" evidence="1">
    <location>
        <begin position="135"/>
        <end position="158"/>
    </location>
</feature>
<organism evidence="2 3">
    <name type="scientific">Biformimicrobium ophioploci</name>
    <dbReference type="NCBI Taxonomy" id="3036711"/>
    <lineage>
        <taxon>Bacteria</taxon>
        <taxon>Pseudomonadati</taxon>
        <taxon>Pseudomonadota</taxon>
        <taxon>Gammaproteobacteria</taxon>
        <taxon>Cellvibrionales</taxon>
        <taxon>Microbulbiferaceae</taxon>
        <taxon>Biformimicrobium</taxon>
    </lineage>
</organism>
<dbReference type="InterPro" id="IPR007498">
    <property type="entry name" value="PqiA-like"/>
</dbReference>
<feature type="transmembrane region" description="Helical" evidence="1">
    <location>
        <begin position="178"/>
        <end position="197"/>
    </location>
</feature>
<protein>
    <submittedName>
        <fullName evidence="2">Paraquat-inducible protein A</fullName>
    </submittedName>
</protein>
<keyword evidence="3" id="KW-1185">Reference proteome</keyword>
<dbReference type="RefSeq" id="WP_285763553.1">
    <property type="nucleotide sequence ID" value="NZ_BSYJ01000002.1"/>
</dbReference>
<dbReference type="Pfam" id="PF04403">
    <property type="entry name" value="PqiA"/>
    <property type="match status" value="1"/>
</dbReference>
<dbReference type="EMBL" id="BSYJ01000002">
    <property type="protein sequence ID" value="GMG86930.1"/>
    <property type="molecule type" value="Genomic_DNA"/>
</dbReference>